<evidence type="ECO:0000313" key="2">
    <source>
        <dbReference type="EMBL" id="CDJ34839.1"/>
    </source>
</evidence>
<dbReference type="RefSeq" id="XP_013357401.1">
    <property type="nucleotide sequence ID" value="XM_013501947.1"/>
</dbReference>
<organism evidence="2 3">
    <name type="scientific">Eimeria mitis</name>
    <dbReference type="NCBI Taxonomy" id="44415"/>
    <lineage>
        <taxon>Eukaryota</taxon>
        <taxon>Sar</taxon>
        <taxon>Alveolata</taxon>
        <taxon>Apicomplexa</taxon>
        <taxon>Conoidasida</taxon>
        <taxon>Coccidia</taxon>
        <taxon>Eucoccidiorida</taxon>
        <taxon>Eimeriorina</taxon>
        <taxon>Eimeriidae</taxon>
        <taxon>Eimeria</taxon>
    </lineage>
</organism>
<feature type="compositionally biased region" description="Low complexity" evidence="1">
    <location>
        <begin position="133"/>
        <end position="164"/>
    </location>
</feature>
<evidence type="ECO:0000313" key="3">
    <source>
        <dbReference type="Proteomes" id="UP000030744"/>
    </source>
</evidence>
<proteinExistence type="predicted"/>
<accession>U6KA80</accession>
<dbReference type="EMBL" id="HG687240">
    <property type="protein sequence ID" value="CDJ34839.1"/>
    <property type="molecule type" value="Genomic_DNA"/>
</dbReference>
<feature type="compositionally biased region" description="Low complexity" evidence="1">
    <location>
        <begin position="291"/>
        <end position="302"/>
    </location>
</feature>
<dbReference type="AlphaFoldDB" id="U6KA80"/>
<feature type="compositionally biased region" description="Basic and acidic residues" evidence="1">
    <location>
        <begin position="102"/>
        <end position="127"/>
    </location>
</feature>
<feature type="compositionally biased region" description="Polar residues" evidence="1">
    <location>
        <begin position="195"/>
        <end position="208"/>
    </location>
</feature>
<gene>
    <name evidence="2" type="ORF">EMH_0093080</name>
</gene>
<keyword evidence="3" id="KW-1185">Reference proteome</keyword>
<reference evidence="2" key="2">
    <citation type="submission" date="2013-10" db="EMBL/GenBank/DDBJ databases">
        <authorList>
            <person name="Aslett M."/>
        </authorList>
    </citation>
    <scope>NUCLEOTIDE SEQUENCE [LARGE SCALE GENOMIC DNA]</scope>
    <source>
        <strain evidence="2">Houghton</strain>
    </source>
</reference>
<protein>
    <submittedName>
        <fullName evidence="2">Uncharacterized protein</fullName>
    </submittedName>
</protein>
<name>U6KA80_9EIME</name>
<dbReference type="VEuPathDB" id="ToxoDB:EMH_0093080"/>
<reference evidence="2" key="1">
    <citation type="submission" date="2013-10" db="EMBL/GenBank/DDBJ databases">
        <title>Genomic analysis of the causative agents of coccidiosis in chickens.</title>
        <authorList>
            <person name="Reid A.J."/>
            <person name="Blake D."/>
            <person name="Billington K."/>
            <person name="Browne H."/>
            <person name="Dunn M."/>
            <person name="Hung S."/>
            <person name="Kawahara F."/>
            <person name="Miranda-Saavedra D."/>
            <person name="Mourier T."/>
            <person name="Nagra H."/>
            <person name="Otto T.D."/>
            <person name="Rawlings N."/>
            <person name="Sanchez A."/>
            <person name="Sanders M."/>
            <person name="Subramaniam C."/>
            <person name="Tay Y."/>
            <person name="Dear P."/>
            <person name="Doerig C."/>
            <person name="Gruber A."/>
            <person name="Parkinson J."/>
            <person name="Shirley M."/>
            <person name="Wan K.L."/>
            <person name="Berriman M."/>
            <person name="Tomley F."/>
            <person name="Pain A."/>
        </authorList>
    </citation>
    <scope>NUCLEOTIDE SEQUENCE [LARGE SCALE GENOMIC DNA]</scope>
    <source>
        <strain evidence="2">Houghton</strain>
    </source>
</reference>
<sequence length="379" mass="39591">MNLRNLLMKKSLWHSTESFIVKRRRIWQAATLPKENDPADVFGLNLGDENTDRSSARETGAGAGNLEEEASASKDDSKTLAEKAESGSVEPPQIPDAGNLEEMAKTEETKEEAPNKQQDDGEGRETSGESGPAVQQEAEATQPAQASEQDANTSATSDNNSSMNPQEVEPPTETSNAAAAEKEEKSTDRAGATPSPHTNDNPQKNLSAEGTPRNKDTNSSDGSLALENHTEDAALGSSIASTPAGSGGGVSSGRQKGKSGDPLSASNTSADSSGEKVTEKNVVELEPPLVEDGGSELSSSESSDSDTEAEELLRIAAADASQPQPNPLMDAFPSRAVFLMIDQKEGARTLMVDTTNGAVIDEFRTDSGENADIGDGTGA</sequence>
<feature type="compositionally biased region" description="Basic and acidic residues" evidence="1">
    <location>
        <begin position="71"/>
        <end position="85"/>
    </location>
</feature>
<dbReference type="GeneID" id="25383477"/>
<feature type="region of interest" description="Disordered" evidence="1">
    <location>
        <begin position="34"/>
        <end position="330"/>
    </location>
</feature>
<feature type="compositionally biased region" description="Basic and acidic residues" evidence="1">
    <location>
        <begin position="273"/>
        <end position="283"/>
    </location>
</feature>
<dbReference type="Proteomes" id="UP000030744">
    <property type="component" value="Unassembled WGS sequence"/>
</dbReference>
<evidence type="ECO:0000256" key="1">
    <source>
        <dbReference type="SAM" id="MobiDB-lite"/>
    </source>
</evidence>